<evidence type="ECO:0000259" key="1">
    <source>
        <dbReference type="Pfam" id="PF01079"/>
    </source>
</evidence>
<proteinExistence type="predicted"/>
<dbReference type="InterPro" id="IPR050387">
    <property type="entry name" value="Hedgehog_Signaling"/>
</dbReference>
<evidence type="ECO:0000313" key="2">
    <source>
        <dbReference type="EMBL" id="EDQ86304.1"/>
    </source>
</evidence>
<protein>
    <recommendedName>
        <fullName evidence="1">Hedgehog protein Hint domain-containing protein</fullName>
    </recommendedName>
</protein>
<dbReference type="InterPro" id="IPR001767">
    <property type="entry name" value="Hedgehog_Hint"/>
</dbReference>
<dbReference type="RefSeq" id="XP_001748974.1">
    <property type="nucleotide sequence ID" value="XM_001748922.1"/>
</dbReference>
<dbReference type="KEGG" id="mbr:MONBRDRAFT_11128"/>
<accession>A9V8A3</accession>
<dbReference type="InParanoid" id="A9V8A3"/>
<dbReference type="AlphaFoldDB" id="A9V8A3"/>
<dbReference type="PANTHER" id="PTHR11889:SF31">
    <property type="entry name" value="PROTEIN HEDGEHOG"/>
    <property type="match status" value="1"/>
</dbReference>
<dbReference type="GO" id="GO:0016540">
    <property type="term" value="P:protein autoprocessing"/>
    <property type="evidence" value="ECO:0007669"/>
    <property type="project" value="InterPro"/>
</dbReference>
<dbReference type="InterPro" id="IPR036844">
    <property type="entry name" value="Hint_dom_sf"/>
</dbReference>
<dbReference type="Pfam" id="PF01079">
    <property type="entry name" value="Hint"/>
    <property type="match status" value="1"/>
</dbReference>
<gene>
    <name evidence="2" type="ORF">MONBRDRAFT_11128</name>
</gene>
<dbReference type="Proteomes" id="UP000001357">
    <property type="component" value="Unassembled WGS sequence"/>
</dbReference>
<keyword evidence="3" id="KW-1185">Reference proteome</keyword>
<feature type="domain" description="Hedgehog protein Hint" evidence="1">
    <location>
        <begin position="60"/>
        <end position="263"/>
    </location>
</feature>
<organism evidence="2 3">
    <name type="scientific">Monosiga brevicollis</name>
    <name type="common">Choanoflagellate</name>
    <dbReference type="NCBI Taxonomy" id="81824"/>
    <lineage>
        <taxon>Eukaryota</taxon>
        <taxon>Choanoflagellata</taxon>
        <taxon>Craspedida</taxon>
        <taxon>Salpingoecidae</taxon>
        <taxon>Monosiga</taxon>
    </lineage>
</organism>
<reference evidence="2 3" key="1">
    <citation type="journal article" date="2008" name="Nature">
        <title>The genome of the choanoflagellate Monosiga brevicollis and the origin of metazoans.</title>
        <authorList>
            <consortium name="JGI Sequencing"/>
            <person name="King N."/>
            <person name="Westbrook M.J."/>
            <person name="Young S.L."/>
            <person name="Kuo A."/>
            <person name="Abedin M."/>
            <person name="Chapman J."/>
            <person name="Fairclough S."/>
            <person name="Hellsten U."/>
            <person name="Isogai Y."/>
            <person name="Letunic I."/>
            <person name="Marr M."/>
            <person name="Pincus D."/>
            <person name="Putnam N."/>
            <person name="Rokas A."/>
            <person name="Wright K.J."/>
            <person name="Zuzow R."/>
            <person name="Dirks W."/>
            <person name="Good M."/>
            <person name="Goodstein D."/>
            <person name="Lemons D."/>
            <person name="Li W."/>
            <person name="Lyons J.B."/>
            <person name="Morris A."/>
            <person name="Nichols S."/>
            <person name="Richter D.J."/>
            <person name="Salamov A."/>
            <person name="Bork P."/>
            <person name="Lim W.A."/>
            <person name="Manning G."/>
            <person name="Miller W.T."/>
            <person name="McGinnis W."/>
            <person name="Shapiro H."/>
            <person name="Tjian R."/>
            <person name="Grigoriev I.V."/>
            <person name="Rokhsar D."/>
        </authorList>
    </citation>
    <scope>NUCLEOTIDE SEQUENCE [LARGE SCALE GENOMIC DNA]</scope>
    <source>
        <strain evidence="3">MX1 / ATCC 50154</strain>
    </source>
</reference>
<evidence type="ECO:0000313" key="3">
    <source>
        <dbReference type="Proteomes" id="UP000001357"/>
    </source>
</evidence>
<name>A9V8A3_MONBE</name>
<dbReference type="SUPFAM" id="SSF51294">
    <property type="entry name" value="Hedgehog/intein (Hint) domain"/>
    <property type="match status" value="1"/>
</dbReference>
<dbReference type="EMBL" id="CH991567">
    <property type="protein sequence ID" value="EDQ86304.1"/>
    <property type="molecule type" value="Genomic_DNA"/>
</dbReference>
<dbReference type="GeneID" id="5894135"/>
<sequence>MTSNTTDIINLGPYNVSLTPGYTTVVNVGNWSGTATFFSTGQTIEVAVECSFEVTPVTCVESCFASTTRMMLANGSWAALTDLTTGDMLKCISDVDSSVVDCPLTTVRHVGHSTAFSVVALQYEDAHGVEQELQLSKTHYVFVANESLGAGCNTQLPAGSYVEAEAVAVGDLVVVFDESGCLLVTSVTGKRWDTAVGFYSPLTSMSTVVAEGLVASSYTGGFGFTHWLQHIFTTPLRETVESDRAVVDYADGYHAYSEAAMGLMGVDGAVLAGQVEAMVAQYEANGGTLSRAELEAIFGLEL</sequence>
<dbReference type="PANTHER" id="PTHR11889">
    <property type="entry name" value="HEDGEHOG"/>
    <property type="match status" value="1"/>
</dbReference>
<dbReference type="Gene3D" id="2.170.16.10">
    <property type="entry name" value="Hedgehog/Intein (Hint) domain"/>
    <property type="match status" value="1"/>
</dbReference>